<keyword evidence="1" id="KW-0812">Transmembrane</keyword>
<sequence>MLDALIRAYRRPHTRVTRDFRWIAARLICYPILAAFGVVAIAGAGDPAIFTDNIVDGIRVRVIE</sequence>
<accession>A0A660C402</accession>
<evidence type="ECO:0000313" key="3">
    <source>
        <dbReference type="Proteomes" id="UP000317303"/>
    </source>
</evidence>
<dbReference type="RefSeq" id="WP_030533199.1">
    <property type="nucleotide sequence ID" value="NZ_JOIJ01000012.1"/>
</dbReference>
<keyword evidence="1" id="KW-0472">Membrane</keyword>
<name>A0A660C402_9PSEU</name>
<proteinExistence type="predicted"/>
<gene>
    <name evidence="2" type="ORF">JD82_00084</name>
</gene>
<keyword evidence="1" id="KW-1133">Transmembrane helix</keyword>
<dbReference type="OrthoDB" id="9931647at2"/>
<comment type="caution">
    <text evidence="2">The sequence shown here is derived from an EMBL/GenBank/DDBJ whole genome shotgun (WGS) entry which is preliminary data.</text>
</comment>
<dbReference type="AlphaFoldDB" id="A0A660C402"/>
<organism evidence="2 3">
    <name type="scientific">Prauserella rugosa</name>
    <dbReference type="NCBI Taxonomy" id="43354"/>
    <lineage>
        <taxon>Bacteria</taxon>
        <taxon>Bacillati</taxon>
        <taxon>Actinomycetota</taxon>
        <taxon>Actinomycetes</taxon>
        <taxon>Pseudonocardiales</taxon>
        <taxon>Pseudonocardiaceae</taxon>
        <taxon>Prauserella</taxon>
    </lineage>
</organism>
<protein>
    <submittedName>
        <fullName evidence="2">Uncharacterized protein</fullName>
    </submittedName>
</protein>
<evidence type="ECO:0000256" key="1">
    <source>
        <dbReference type="SAM" id="Phobius"/>
    </source>
</evidence>
<feature type="transmembrane region" description="Helical" evidence="1">
    <location>
        <begin position="20"/>
        <end position="42"/>
    </location>
</feature>
<keyword evidence="3" id="KW-1185">Reference proteome</keyword>
<dbReference type="EMBL" id="VLJV01000001">
    <property type="protein sequence ID" value="TWH18268.1"/>
    <property type="molecule type" value="Genomic_DNA"/>
</dbReference>
<dbReference type="Proteomes" id="UP000317303">
    <property type="component" value="Unassembled WGS sequence"/>
</dbReference>
<evidence type="ECO:0000313" key="2">
    <source>
        <dbReference type="EMBL" id="TWH18268.1"/>
    </source>
</evidence>
<reference evidence="2 3" key="1">
    <citation type="submission" date="2019-07" db="EMBL/GenBank/DDBJ databases">
        <title>R&amp;d 2014.</title>
        <authorList>
            <person name="Klenk H.-P."/>
        </authorList>
    </citation>
    <scope>NUCLEOTIDE SEQUENCE [LARGE SCALE GENOMIC DNA]</scope>
    <source>
        <strain evidence="2 3">DSM 43194</strain>
    </source>
</reference>